<keyword evidence="2" id="KW-1185">Reference proteome</keyword>
<gene>
    <name evidence="1" type="ORF">VTK73DRAFT_7455</name>
</gene>
<dbReference type="SUPFAM" id="SSF53187">
    <property type="entry name" value="Zn-dependent exopeptidases"/>
    <property type="match status" value="1"/>
</dbReference>
<organism evidence="1 2">
    <name type="scientific">Phialemonium thermophilum</name>
    <dbReference type="NCBI Taxonomy" id="223376"/>
    <lineage>
        <taxon>Eukaryota</taxon>
        <taxon>Fungi</taxon>
        <taxon>Dikarya</taxon>
        <taxon>Ascomycota</taxon>
        <taxon>Pezizomycotina</taxon>
        <taxon>Sordariomycetes</taxon>
        <taxon>Sordariomycetidae</taxon>
        <taxon>Cephalothecales</taxon>
        <taxon>Cephalothecaceae</taxon>
        <taxon>Phialemonium</taxon>
    </lineage>
</organism>
<reference evidence="1 2" key="1">
    <citation type="journal article" date="2024" name="Commun. Biol.">
        <title>Comparative genomic analysis of thermophilic fungi reveals convergent evolutionary adaptations and gene losses.</title>
        <authorList>
            <person name="Steindorff A.S."/>
            <person name="Aguilar-Pontes M.V."/>
            <person name="Robinson A.J."/>
            <person name="Andreopoulos B."/>
            <person name="LaButti K."/>
            <person name="Kuo A."/>
            <person name="Mondo S."/>
            <person name="Riley R."/>
            <person name="Otillar R."/>
            <person name="Haridas S."/>
            <person name="Lipzen A."/>
            <person name="Grimwood J."/>
            <person name="Schmutz J."/>
            <person name="Clum A."/>
            <person name="Reid I.D."/>
            <person name="Moisan M.C."/>
            <person name="Butler G."/>
            <person name="Nguyen T.T.M."/>
            <person name="Dewar K."/>
            <person name="Conant G."/>
            <person name="Drula E."/>
            <person name="Henrissat B."/>
            <person name="Hansel C."/>
            <person name="Singer S."/>
            <person name="Hutchinson M.I."/>
            <person name="de Vries R.P."/>
            <person name="Natvig D.O."/>
            <person name="Powell A.J."/>
            <person name="Tsang A."/>
            <person name="Grigoriev I.V."/>
        </authorList>
    </citation>
    <scope>NUCLEOTIDE SEQUENCE [LARGE SCALE GENOMIC DNA]</scope>
    <source>
        <strain evidence="1 2">ATCC 24622</strain>
    </source>
</reference>
<dbReference type="Proteomes" id="UP001586593">
    <property type="component" value="Unassembled WGS sequence"/>
</dbReference>
<proteinExistence type="predicted"/>
<evidence type="ECO:0000313" key="1">
    <source>
        <dbReference type="EMBL" id="KAL1859759.1"/>
    </source>
</evidence>
<sequence length="122" mass="13679">MTGFVARNATENIGFVVSQADEALTNWTVHLAQEYVSLPVGVYELPPYAGSDYMSFTKLKYPSAFASEGDPYREFDPYVHGVGDTMDVDDETGYFSVEHMARFTELAIAFAVEQAGWDNTWR</sequence>
<evidence type="ECO:0000313" key="2">
    <source>
        <dbReference type="Proteomes" id="UP001586593"/>
    </source>
</evidence>
<accession>A0ABR3WED8</accession>
<evidence type="ECO:0008006" key="3">
    <source>
        <dbReference type="Google" id="ProtNLM"/>
    </source>
</evidence>
<comment type="caution">
    <text evidence="1">The sequence shown here is derived from an EMBL/GenBank/DDBJ whole genome shotgun (WGS) entry which is preliminary data.</text>
</comment>
<protein>
    <recommendedName>
        <fullName evidence="3">Peptidase M28 domain-containing protein</fullName>
    </recommendedName>
</protein>
<dbReference type="EMBL" id="JAZHXJ010000479">
    <property type="protein sequence ID" value="KAL1859759.1"/>
    <property type="molecule type" value="Genomic_DNA"/>
</dbReference>
<dbReference type="Gene3D" id="3.40.630.10">
    <property type="entry name" value="Zn peptidases"/>
    <property type="match status" value="1"/>
</dbReference>
<name>A0ABR3WED8_9PEZI</name>